<dbReference type="Gene3D" id="3.40.50.2300">
    <property type="match status" value="1"/>
</dbReference>
<dbReference type="PANTHER" id="PTHR11777:SF9">
    <property type="entry name" value="ALANINE--TRNA LIGASE, CYTOPLASMIC"/>
    <property type="match status" value="1"/>
</dbReference>
<evidence type="ECO:0000256" key="7">
    <source>
        <dbReference type="ARBA" id="ARBA00022884"/>
    </source>
</evidence>
<evidence type="ECO:0000256" key="1">
    <source>
        <dbReference type="ARBA" id="ARBA00008226"/>
    </source>
</evidence>
<dbReference type="InterPro" id="IPR045864">
    <property type="entry name" value="aa-tRNA-synth_II/BPL/LPL"/>
</dbReference>
<dbReference type="PROSITE" id="PS50860">
    <property type="entry name" value="AA_TRNA_LIGASE_II_ALA"/>
    <property type="match status" value="1"/>
</dbReference>
<evidence type="ECO:0000313" key="14">
    <source>
        <dbReference type="Proteomes" id="UP000077755"/>
    </source>
</evidence>
<evidence type="ECO:0000256" key="6">
    <source>
        <dbReference type="ARBA" id="ARBA00022840"/>
    </source>
</evidence>
<reference evidence="13" key="2">
    <citation type="submission" date="2022-03" db="EMBL/GenBank/DDBJ databases">
        <title>Draft title - Genomic analysis of global carrot germplasm unveils the trajectory of domestication and the origin of high carotenoid orange carrot.</title>
        <authorList>
            <person name="Iorizzo M."/>
            <person name="Ellison S."/>
            <person name="Senalik D."/>
            <person name="Macko-Podgorni A."/>
            <person name="Grzebelus D."/>
            <person name="Bostan H."/>
            <person name="Rolling W."/>
            <person name="Curaba J."/>
            <person name="Simon P."/>
        </authorList>
    </citation>
    <scope>NUCLEOTIDE SEQUENCE</scope>
    <source>
        <tissue evidence="13">Leaf</tissue>
    </source>
</reference>
<dbReference type="InterPro" id="IPR050058">
    <property type="entry name" value="Ala-tRNA_ligase"/>
</dbReference>
<dbReference type="EMBL" id="CP093348">
    <property type="protein sequence ID" value="WOH05352.1"/>
    <property type="molecule type" value="Genomic_DNA"/>
</dbReference>
<sequence length="263" mass="30119">MGSEEIEWPANRVRDTFIKFFEDKQHVNWKSSPVVPHNDPTLLFANAGMNQYKPIFLGTADPNTQLSKLTRACNTQKCIRAGGKHNDLDDVRKDTYHHTFFEMLGNCSSRGHGSFSPRCTNYLKIEFMLPILVVMKSLALTLILKLRLCGSNIFQRNAYCHLVVRMTVDDKIDGEKEQFPVGMRVLAVDDDPTCLRLLDTLLRRCQYNVTTTSQAVVALQMLRENKDKFDLVISDVHMPDMDGFKSILISHFFLLFSINENQP</sequence>
<name>A0AAF0XDZ9_DAUCS</name>
<dbReference type="EC" id="6.1.1.7" evidence="2"/>
<dbReference type="GO" id="GO:0005524">
    <property type="term" value="F:ATP binding"/>
    <property type="evidence" value="ECO:0007669"/>
    <property type="project" value="UniProtKB-KW"/>
</dbReference>
<keyword evidence="14" id="KW-1185">Reference proteome</keyword>
<gene>
    <name evidence="13" type="ORF">DCAR_0624768</name>
</gene>
<dbReference type="GO" id="GO:0005739">
    <property type="term" value="C:mitochondrion"/>
    <property type="evidence" value="ECO:0007669"/>
    <property type="project" value="TreeGrafter"/>
</dbReference>
<proteinExistence type="inferred from homology"/>
<feature type="domain" description="Response regulatory" evidence="11">
    <location>
        <begin position="184"/>
        <end position="263"/>
    </location>
</feature>
<evidence type="ECO:0000256" key="5">
    <source>
        <dbReference type="ARBA" id="ARBA00022741"/>
    </source>
</evidence>
<dbReference type="GO" id="GO:0009507">
    <property type="term" value="C:chloroplast"/>
    <property type="evidence" value="ECO:0007669"/>
    <property type="project" value="TreeGrafter"/>
</dbReference>
<keyword evidence="5" id="KW-0547">Nucleotide-binding</keyword>
<dbReference type="Proteomes" id="UP000077755">
    <property type="component" value="Chromosome 6"/>
</dbReference>
<dbReference type="InterPro" id="IPR011006">
    <property type="entry name" value="CheY-like_superfamily"/>
</dbReference>
<evidence type="ECO:0000256" key="2">
    <source>
        <dbReference type="ARBA" id="ARBA00013168"/>
    </source>
</evidence>
<dbReference type="InterPro" id="IPR018164">
    <property type="entry name" value="Ala-tRNA-synth_IIc_N"/>
</dbReference>
<evidence type="ECO:0000256" key="10">
    <source>
        <dbReference type="PROSITE-ProRule" id="PRU00169"/>
    </source>
</evidence>
<evidence type="ECO:0000256" key="4">
    <source>
        <dbReference type="ARBA" id="ARBA00022598"/>
    </source>
</evidence>
<keyword evidence="8" id="KW-0648">Protein biosynthesis</keyword>
<dbReference type="GO" id="GO:0000160">
    <property type="term" value="P:phosphorelay signal transduction system"/>
    <property type="evidence" value="ECO:0007669"/>
    <property type="project" value="InterPro"/>
</dbReference>
<evidence type="ECO:0000259" key="11">
    <source>
        <dbReference type="PROSITE" id="PS50110"/>
    </source>
</evidence>
<evidence type="ECO:0000256" key="3">
    <source>
        <dbReference type="ARBA" id="ARBA00022555"/>
    </source>
</evidence>
<evidence type="ECO:0000256" key="9">
    <source>
        <dbReference type="ARBA" id="ARBA00023146"/>
    </source>
</evidence>
<dbReference type="Pfam" id="PF00072">
    <property type="entry name" value="Response_reg"/>
    <property type="match status" value="1"/>
</dbReference>
<dbReference type="Pfam" id="PF01411">
    <property type="entry name" value="tRNA-synt_2c"/>
    <property type="match status" value="1"/>
</dbReference>
<feature type="modified residue" description="4-aspartylphosphate" evidence="10">
    <location>
        <position position="235"/>
    </location>
</feature>
<dbReference type="SUPFAM" id="SSF52172">
    <property type="entry name" value="CheY-like"/>
    <property type="match status" value="1"/>
</dbReference>
<dbReference type="SUPFAM" id="SSF55681">
    <property type="entry name" value="Class II aaRS and biotin synthetases"/>
    <property type="match status" value="1"/>
</dbReference>
<dbReference type="Gene3D" id="3.30.930.10">
    <property type="entry name" value="Bira Bifunctional Protein, Domain 2"/>
    <property type="match status" value="1"/>
</dbReference>
<keyword evidence="7" id="KW-0694">RNA-binding</keyword>
<evidence type="ECO:0000313" key="13">
    <source>
        <dbReference type="EMBL" id="WOH05352.1"/>
    </source>
</evidence>
<protein>
    <recommendedName>
        <fullName evidence="2">alanine--tRNA ligase</fullName>
        <ecNumber evidence="2">6.1.1.7</ecNumber>
    </recommendedName>
</protein>
<dbReference type="InterPro" id="IPR018165">
    <property type="entry name" value="Ala-tRNA-synth_IIc_core"/>
</dbReference>
<dbReference type="GO" id="GO:0000049">
    <property type="term" value="F:tRNA binding"/>
    <property type="evidence" value="ECO:0007669"/>
    <property type="project" value="UniProtKB-KW"/>
</dbReference>
<dbReference type="GO" id="GO:0006419">
    <property type="term" value="P:alanyl-tRNA aminoacylation"/>
    <property type="evidence" value="ECO:0007669"/>
    <property type="project" value="InterPro"/>
</dbReference>
<feature type="domain" description="Alanyl-transfer RNA synthetases family profile" evidence="12">
    <location>
        <begin position="8"/>
        <end position="126"/>
    </location>
</feature>
<dbReference type="GO" id="GO:0002161">
    <property type="term" value="F:aminoacyl-tRNA deacylase activity"/>
    <property type="evidence" value="ECO:0007669"/>
    <property type="project" value="TreeGrafter"/>
</dbReference>
<dbReference type="InterPro" id="IPR001789">
    <property type="entry name" value="Sig_transdc_resp-reg_receiver"/>
</dbReference>
<dbReference type="PROSITE" id="PS50110">
    <property type="entry name" value="RESPONSE_REGULATORY"/>
    <property type="match status" value="1"/>
</dbReference>
<organism evidence="13 14">
    <name type="scientific">Daucus carota subsp. sativus</name>
    <name type="common">Carrot</name>
    <dbReference type="NCBI Taxonomy" id="79200"/>
    <lineage>
        <taxon>Eukaryota</taxon>
        <taxon>Viridiplantae</taxon>
        <taxon>Streptophyta</taxon>
        <taxon>Embryophyta</taxon>
        <taxon>Tracheophyta</taxon>
        <taxon>Spermatophyta</taxon>
        <taxon>Magnoliopsida</taxon>
        <taxon>eudicotyledons</taxon>
        <taxon>Gunneridae</taxon>
        <taxon>Pentapetalae</taxon>
        <taxon>asterids</taxon>
        <taxon>campanulids</taxon>
        <taxon>Apiales</taxon>
        <taxon>Apiaceae</taxon>
        <taxon>Apioideae</taxon>
        <taxon>Scandiceae</taxon>
        <taxon>Daucinae</taxon>
        <taxon>Daucus</taxon>
        <taxon>Daucus sect. Daucus</taxon>
    </lineage>
</organism>
<comment type="similarity">
    <text evidence="1">Belongs to the class-II aminoacyl-tRNA synthetase family.</text>
</comment>
<keyword evidence="6" id="KW-0067">ATP-binding</keyword>
<keyword evidence="3" id="KW-0820">tRNA-binding</keyword>
<accession>A0AAF0XDZ9</accession>
<keyword evidence="4" id="KW-0436">Ligase</keyword>
<keyword evidence="10" id="KW-0597">Phosphoprotein</keyword>
<evidence type="ECO:0000259" key="12">
    <source>
        <dbReference type="PROSITE" id="PS50860"/>
    </source>
</evidence>
<reference evidence="13" key="1">
    <citation type="journal article" date="2016" name="Nat. Genet.">
        <title>A high-quality carrot genome assembly provides new insights into carotenoid accumulation and asterid genome evolution.</title>
        <authorList>
            <person name="Iorizzo M."/>
            <person name="Ellison S."/>
            <person name="Senalik D."/>
            <person name="Zeng P."/>
            <person name="Satapoomin P."/>
            <person name="Huang J."/>
            <person name="Bowman M."/>
            <person name="Iovene M."/>
            <person name="Sanseverino W."/>
            <person name="Cavagnaro P."/>
            <person name="Yildiz M."/>
            <person name="Macko-Podgorni A."/>
            <person name="Moranska E."/>
            <person name="Grzebelus E."/>
            <person name="Grzebelus D."/>
            <person name="Ashrafi H."/>
            <person name="Zheng Z."/>
            <person name="Cheng S."/>
            <person name="Spooner D."/>
            <person name="Van Deynze A."/>
            <person name="Simon P."/>
        </authorList>
    </citation>
    <scope>NUCLEOTIDE SEQUENCE</scope>
    <source>
        <tissue evidence="13">Leaf</tissue>
    </source>
</reference>
<keyword evidence="9" id="KW-0030">Aminoacyl-tRNA synthetase</keyword>
<dbReference type="GO" id="GO:0004813">
    <property type="term" value="F:alanine-tRNA ligase activity"/>
    <property type="evidence" value="ECO:0007669"/>
    <property type="project" value="UniProtKB-EC"/>
</dbReference>
<dbReference type="PANTHER" id="PTHR11777">
    <property type="entry name" value="ALANYL-TRNA SYNTHETASE"/>
    <property type="match status" value="1"/>
</dbReference>
<dbReference type="AlphaFoldDB" id="A0AAF0XDZ9"/>
<evidence type="ECO:0000256" key="8">
    <source>
        <dbReference type="ARBA" id="ARBA00022917"/>
    </source>
</evidence>